<evidence type="ECO:0000313" key="13">
    <source>
        <dbReference type="Proteomes" id="UP001530293"/>
    </source>
</evidence>
<dbReference type="EMBL" id="JALLBG020000091">
    <property type="protein sequence ID" value="KAL3765824.1"/>
    <property type="molecule type" value="Genomic_DNA"/>
</dbReference>
<keyword evidence="7" id="KW-0677">Repeat</keyword>
<feature type="transmembrane region" description="Helical" evidence="11">
    <location>
        <begin position="435"/>
        <end position="455"/>
    </location>
</feature>
<feature type="region of interest" description="Disordered" evidence="10">
    <location>
        <begin position="562"/>
        <end position="611"/>
    </location>
</feature>
<keyword evidence="8 11" id="KW-1133">Transmembrane helix</keyword>
<dbReference type="Gene3D" id="1.20.1280.290">
    <property type="match status" value="2"/>
</dbReference>
<evidence type="ECO:0000256" key="7">
    <source>
        <dbReference type="ARBA" id="ARBA00022737"/>
    </source>
</evidence>
<organism evidence="12 13">
    <name type="scientific">Discostella pseudostelligera</name>
    <dbReference type="NCBI Taxonomy" id="259834"/>
    <lineage>
        <taxon>Eukaryota</taxon>
        <taxon>Sar</taxon>
        <taxon>Stramenopiles</taxon>
        <taxon>Ochrophyta</taxon>
        <taxon>Bacillariophyta</taxon>
        <taxon>Coscinodiscophyceae</taxon>
        <taxon>Thalassiosirophycidae</taxon>
        <taxon>Stephanodiscales</taxon>
        <taxon>Stephanodiscaceae</taxon>
        <taxon>Discostella</taxon>
    </lineage>
</organism>
<evidence type="ECO:0000256" key="2">
    <source>
        <dbReference type="ARBA" id="ARBA00007809"/>
    </source>
</evidence>
<evidence type="ECO:0008006" key="14">
    <source>
        <dbReference type="Google" id="ProtNLM"/>
    </source>
</evidence>
<evidence type="ECO:0000313" key="12">
    <source>
        <dbReference type="EMBL" id="KAL3765824.1"/>
    </source>
</evidence>
<keyword evidence="6 11" id="KW-0812">Transmembrane</keyword>
<comment type="subcellular location">
    <subcellularLocation>
        <location evidence="1">Cell membrane</location>
        <topology evidence="1">Multi-pass membrane protein</topology>
    </subcellularLocation>
</comment>
<feature type="compositionally biased region" description="Basic and acidic residues" evidence="10">
    <location>
        <begin position="565"/>
        <end position="575"/>
    </location>
</feature>
<dbReference type="AlphaFoldDB" id="A0ABD3MRX4"/>
<keyword evidence="13" id="KW-1185">Reference proteome</keyword>
<feature type="compositionally biased region" description="Low complexity" evidence="10">
    <location>
        <begin position="233"/>
        <end position="242"/>
    </location>
</feature>
<gene>
    <name evidence="12" type="ORF">ACHAWU_002619</name>
</gene>
<feature type="transmembrane region" description="Helical" evidence="11">
    <location>
        <begin position="347"/>
        <end position="367"/>
    </location>
</feature>
<keyword evidence="3" id="KW-0813">Transport</keyword>
<protein>
    <recommendedName>
        <fullName evidence="14">PIN-like protein</fullName>
    </recommendedName>
</protein>
<evidence type="ECO:0000256" key="1">
    <source>
        <dbReference type="ARBA" id="ARBA00004651"/>
    </source>
</evidence>
<feature type="compositionally biased region" description="Polar residues" evidence="10">
    <location>
        <begin position="134"/>
        <end position="147"/>
    </location>
</feature>
<feature type="compositionally biased region" description="Basic and acidic residues" evidence="10">
    <location>
        <begin position="589"/>
        <end position="611"/>
    </location>
</feature>
<evidence type="ECO:0000256" key="10">
    <source>
        <dbReference type="SAM" id="MobiDB-lite"/>
    </source>
</evidence>
<proteinExistence type="inferred from homology"/>
<dbReference type="PANTHER" id="PTHR10791">
    <property type="entry name" value="RAG1-ACTIVATING PROTEIN 1"/>
    <property type="match status" value="1"/>
</dbReference>
<comment type="caution">
    <text evidence="12">The sequence shown here is derived from an EMBL/GenBank/DDBJ whole genome shotgun (WGS) entry which is preliminary data.</text>
</comment>
<accession>A0ABD3MRX4</accession>
<keyword evidence="4" id="KW-1003">Cell membrane</keyword>
<feature type="compositionally biased region" description="Acidic residues" evidence="10">
    <location>
        <begin position="191"/>
        <end position="202"/>
    </location>
</feature>
<dbReference type="Pfam" id="PF03083">
    <property type="entry name" value="MtN3_slv"/>
    <property type="match status" value="2"/>
</dbReference>
<feature type="transmembrane region" description="Helical" evidence="11">
    <location>
        <begin position="410"/>
        <end position="429"/>
    </location>
</feature>
<feature type="transmembrane region" description="Helical" evidence="11">
    <location>
        <begin position="70"/>
        <end position="89"/>
    </location>
</feature>
<evidence type="ECO:0000256" key="4">
    <source>
        <dbReference type="ARBA" id="ARBA00022475"/>
    </source>
</evidence>
<evidence type="ECO:0000256" key="3">
    <source>
        <dbReference type="ARBA" id="ARBA00022448"/>
    </source>
</evidence>
<evidence type="ECO:0000256" key="5">
    <source>
        <dbReference type="ARBA" id="ARBA00022597"/>
    </source>
</evidence>
<dbReference type="PANTHER" id="PTHR10791:SF30">
    <property type="entry name" value="SUGAR TRANSPORTER SWEET1"/>
    <property type="match status" value="1"/>
</dbReference>
<comment type="similarity">
    <text evidence="2">Belongs to the SWEET sugar transporter family.</text>
</comment>
<evidence type="ECO:0000256" key="9">
    <source>
        <dbReference type="ARBA" id="ARBA00023136"/>
    </source>
</evidence>
<evidence type="ECO:0000256" key="8">
    <source>
        <dbReference type="ARBA" id="ARBA00022989"/>
    </source>
</evidence>
<dbReference type="GO" id="GO:0005886">
    <property type="term" value="C:plasma membrane"/>
    <property type="evidence" value="ECO:0007669"/>
    <property type="project" value="UniProtKB-SubCell"/>
</dbReference>
<keyword evidence="5" id="KW-0762">Sugar transport</keyword>
<feature type="region of interest" description="Disordered" evidence="10">
    <location>
        <begin position="186"/>
        <end position="255"/>
    </location>
</feature>
<evidence type="ECO:0000256" key="11">
    <source>
        <dbReference type="SAM" id="Phobius"/>
    </source>
</evidence>
<feature type="region of interest" description="Disordered" evidence="10">
    <location>
        <begin position="129"/>
        <end position="161"/>
    </location>
</feature>
<dbReference type="Proteomes" id="UP001530293">
    <property type="component" value="Unassembled WGS sequence"/>
</dbReference>
<sequence length="626" mass="68526">MLSFQIIFFEYICPLLGAIFANLMFSAPIRDVHMAVKQGSLGDLNPTPWAVMTGNCTGWIVYSFLLQNWFIFWANAPGLIISIWLNIAAAKLQYCDRLSEDIRKSMVNFLRENEHLMGSMNVGGSGVVQENDGGDNSNNPRRTSIMSLSPPHRGISSSVGSGGGLASTAALLQQFCRLELKEEREDIISRDEDDETNGEDEEVGGKGGRIEENDVSTLAPSEVIGNTLASSQTTTTTTTTTTKSPDRRVKFQSKSPAITSKAQHLLGISNTTNLNSDRLLEMMEHSDVHAATTSSTGQQDSMSLFPSFTRSSLSTSPPTGGTLERLTKVAFEVAIQKSEAPAPHERVLVVIVAIWLILIATISLFNMTHEQRLTIIGISVNLNISFFYGAPLSCIVRVIQTRDSSSIHRYTMMLNTGCALFFMLFGIGVDNKYLIVPNGIGVALGVTQAVLRLVIPNKDNLYPEEDKALMAIRSVADSLKSIFAKPPEAKSASTTMKDYDDEPNKDAFKVESTDELESNSISSTSISSTDFLNYLYSSTLPKQLVRTLAPIGESGITIPKQVESSVRDESEKVDEAVVAESNDRQMSSGRDESEKVDEAVVAESGDRSDRPTDFLHYLYFTPSINK</sequence>
<name>A0ABD3MRX4_9STRA</name>
<dbReference type="InterPro" id="IPR004316">
    <property type="entry name" value="SWEET_rpt"/>
</dbReference>
<dbReference type="InterPro" id="IPR047664">
    <property type="entry name" value="SWEET"/>
</dbReference>
<feature type="transmembrane region" description="Helical" evidence="11">
    <location>
        <begin position="6"/>
        <end position="25"/>
    </location>
</feature>
<keyword evidence="9 11" id="KW-0472">Membrane</keyword>
<feature type="transmembrane region" description="Helical" evidence="11">
    <location>
        <begin position="373"/>
        <end position="398"/>
    </location>
</feature>
<reference evidence="12 13" key="1">
    <citation type="submission" date="2024-10" db="EMBL/GenBank/DDBJ databases">
        <title>Updated reference genomes for cyclostephanoid diatoms.</title>
        <authorList>
            <person name="Roberts W.R."/>
            <person name="Alverson A.J."/>
        </authorList>
    </citation>
    <scope>NUCLEOTIDE SEQUENCE [LARGE SCALE GENOMIC DNA]</scope>
    <source>
        <strain evidence="12 13">AJA232-27</strain>
    </source>
</reference>
<evidence type="ECO:0000256" key="6">
    <source>
        <dbReference type="ARBA" id="ARBA00022692"/>
    </source>
</evidence>